<organism evidence="2 3">
    <name type="scientific">Trichinella patagoniensis</name>
    <dbReference type="NCBI Taxonomy" id="990121"/>
    <lineage>
        <taxon>Eukaryota</taxon>
        <taxon>Metazoa</taxon>
        <taxon>Ecdysozoa</taxon>
        <taxon>Nematoda</taxon>
        <taxon>Enoplea</taxon>
        <taxon>Dorylaimia</taxon>
        <taxon>Trichinellida</taxon>
        <taxon>Trichinellidae</taxon>
        <taxon>Trichinella</taxon>
    </lineage>
</organism>
<gene>
    <name evidence="2" type="ORF">T12_5835</name>
</gene>
<feature type="compositionally biased region" description="Basic and acidic residues" evidence="1">
    <location>
        <begin position="1"/>
        <end position="17"/>
    </location>
</feature>
<comment type="caution">
    <text evidence="2">The sequence shown here is derived from an EMBL/GenBank/DDBJ whole genome shotgun (WGS) entry which is preliminary data.</text>
</comment>
<evidence type="ECO:0000256" key="1">
    <source>
        <dbReference type="SAM" id="MobiDB-lite"/>
    </source>
</evidence>
<proteinExistence type="predicted"/>
<accession>A0A0V0YSQ8</accession>
<dbReference type="EMBL" id="JYDQ01003051">
    <property type="protein sequence ID" value="KRY03184.1"/>
    <property type="molecule type" value="Genomic_DNA"/>
</dbReference>
<dbReference type="Proteomes" id="UP000054783">
    <property type="component" value="Unassembled WGS sequence"/>
</dbReference>
<reference evidence="2 3" key="1">
    <citation type="submission" date="2015-01" db="EMBL/GenBank/DDBJ databases">
        <title>Evolution of Trichinella species and genotypes.</title>
        <authorList>
            <person name="Korhonen P.K."/>
            <person name="Edoardo P."/>
            <person name="Giuseppe L.R."/>
            <person name="Gasser R.B."/>
        </authorList>
    </citation>
    <scope>NUCLEOTIDE SEQUENCE [LARGE SCALE GENOMIC DNA]</scope>
    <source>
        <strain evidence="2">ISS2496</strain>
    </source>
</reference>
<protein>
    <submittedName>
        <fullName evidence="2">Uncharacterized protein</fullName>
    </submittedName>
</protein>
<evidence type="ECO:0000313" key="3">
    <source>
        <dbReference type="Proteomes" id="UP000054783"/>
    </source>
</evidence>
<feature type="region of interest" description="Disordered" evidence="1">
    <location>
        <begin position="1"/>
        <end position="30"/>
    </location>
</feature>
<dbReference type="AlphaFoldDB" id="A0A0V0YSQ8"/>
<evidence type="ECO:0000313" key="2">
    <source>
        <dbReference type="EMBL" id="KRY03184.1"/>
    </source>
</evidence>
<keyword evidence="3" id="KW-1185">Reference proteome</keyword>
<feature type="compositionally biased region" description="Pro residues" evidence="1">
    <location>
        <begin position="21"/>
        <end position="30"/>
    </location>
</feature>
<sequence>MKKKDQNPTFEYAERKAPLTQPLPTPVCSA</sequence>
<name>A0A0V0YSQ8_9BILA</name>